<dbReference type="InterPro" id="IPR016064">
    <property type="entry name" value="NAD/diacylglycerol_kinase_sf"/>
</dbReference>
<dbReference type="GO" id="GO:0019242">
    <property type="term" value="P:methylglyoxal biosynthetic process"/>
    <property type="evidence" value="ECO:0007669"/>
    <property type="project" value="InterPro"/>
</dbReference>
<dbReference type="EMBL" id="FUXL01000003">
    <property type="protein sequence ID" value="SJZ82624.1"/>
    <property type="molecule type" value="Genomic_DNA"/>
</dbReference>
<gene>
    <name evidence="2" type="ORF">SAMN05428963_103184</name>
</gene>
<dbReference type="InterPro" id="IPR045540">
    <property type="entry name" value="YegS/DAGK_C"/>
</dbReference>
<evidence type="ECO:0000259" key="1">
    <source>
        <dbReference type="PROSITE" id="PS50146"/>
    </source>
</evidence>
<dbReference type="GO" id="GO:0016301">
    <property type="term" value="F:kinase activity"/>
    <property type="evidence" value="ECO:0007669"/>
    <property type="project" value="UniProtKB-KW"/>
</dbReference>
<protein>
    <submittedName>
        <fullName evidence="2">Diacylglycerol kinase family enzyme</fullName>
    </submittedName>
</protein>
<feature type="domain" description="DAGKc" evidence="1">
    <location>
        <begin position="1"/>
        <end position="131"/>
    </location>
</feature>
<dbReference type="GO" id="GO:0008929">
    <property type="term" value="F:methylglyoxal synthase activity"/>
    <property type="evidence" value="ECO:0007669"/>
    <property type="project" value="InterPro"/>
</dbReference>
<dbReference type="PANTHER" id="PTHR30492">
    <property type="entry name" value="METHYLGLYOXAL SYNTHASE"/>
    <property type="match status" value="1"/>
</dbReference>
<dbReference type="InterPro" id="IPR004363">
    <property type="entry name" value="Methylgl_synth"/>
</dbReference>
<dbReference type="InterPro" id="IPR017438">
    <property type="entry name" value="ATP-NAD_kinase_N"/>
</dbReference>
<dbReference type="Gene3D" id="3.40.50.10330">
    <property type="entry name" value="Probable inorganic polyphosphate/atp-NAD kinase, domain 1"/>
    <property type="match status" value="1"/>
</dbReference>
<dbReference type="Pfam" id="PF19279">
    <property type="entry name" value="YegS_C"/>
    <property type="match status" value="1"/>
</dbReference>
<dbReference type="AlphaFoldDB" id="A0A1T4NTQ4"/>
<dbReference type="Pfam" id="PF00781">
    <property type="entry name" value="DAGK_cat"/>
    <property type="match status" value="1"/>
</dbReference>
<dbReference type="RefSeq" id="WP_078707296.1">
    <property type="nucleotide sequence ID" value="NZ_FUXL01000003.1"/>
</dbReference>
<dbReference type="GO" id="GO:0005829">
    <property type="term" value="C:cytosol"/>
    <property type="evidence" value="ECO:0007669"/>
    <property type="project" value="TreeGrafter"/>
</dbReference>
<dbReference type="SUPFAM" id="SSF111331">
    <property type="entry name" value="NAD kinase/diacylglycerol kinase-like"/>
    <property type="match status" value="1"/>
</dbReference>
<organism evidence="2 3">
    <name type="scientific">Consotaella salsifontis</name>
    <dbReference type="NCBI Taxonomy" id="1365950"/>
    <lineage>
        <taxon>Bacteria</taxon>
        <taxon>Pseudomonadati</taxon>
        <taxon>Pseudomonadota</taxon>
        <taxon>Alphaproteobacteria</taxon>
        <taxon>Hyphomicrobiales</taxon>
        <taxon>Aurantimonadaceae</taxon>
        <taxon>Consotaella</taxon>
    </lineage>
</organism>
<dbReference type="PROSITE" id="PS50146">
    <property type="entry name" value="DAGK"/>
    <property type="match status" value="1"/>
</dbReference>
<name>A0A1T4NTQ4_9HYPH</name>
<dbReference type="Gene3D" id="2.60.200.40">
    <property type="match status" value="1"/>
</dbReference>
<proteinExistence type="predicted"/>
<dbReference type="InterPro" id="IPR001206">
    <property type="entry name" value="Diacylglycerol_kinase_cat_dom"/>
</dbReference>
<keyword evidence="3" id="KW-1185">Reference proteome</keyword>
<accession>A0A1T4NTQ4</accession>
<dbReference type="OrthoDB" id="9815110at2"/>
<sequence length="316" mass="34253">MRIHVILNRHGGTLKTANLDELSGFIGDEFALHGHALTLETPEKEELAKAIEAASQRADIDVLLVGGGDGTVSGAAAALTGKSIALGVLPAGTMNLFARALQIPLDLNEAVRLLAAGRITDVDIATANGRPFVHQFAVGLHARIVRIRDRLNYASRYGKILASMRAMWMVLQRLPMMELEMEIDGTVRRIKTPGVAVSNNIYGEGHVPYADDPRGGVLGVYICKSRDPRRVGRLIVDIMLGIWRSNASLEVRSAHNVTIDISGHKGLRAVIDGELTALEPRTFVEIHPRKLRVLVPAEAAFESDKTETTTASQVPQ</sequence>
<dbReference type="Proteomes" id="UP000190135">
    <property type="component" value="Unassembled WGS sequence"/>
</dbReference>
<dbReference type="STRING" id="1365950.SAMN05428963_103184"/>
<dbReference type="PANTHER" id="PTHR30492:SF0">
    <property type="entry name" value="METHYLGLYOXAL SYNTHASE"/>
    <property type="match status" value="1"/>
</dbReference>
<keyword evidence="2" id="KW-0418">Kinase</keyword>
<dbReference type="SMART" id="SM00046">
    <property type="entry name" value="DAGKc"/>
    <property type="match status" value="1"/>
</dbReference>
<reference evidence="2 3" key="1">
    <citation type="submission" date="2017-02" db="EMBL/GenBank/DDBJ databases">
        <authorList>
            <person name="Peterson S.W."/>
        </authorList>
    </citation>
    <scope>NUCLEOTIDE SEQUENCE [LARGE SCALE GENOMIC DNA]</scope>
    <source>
        <strain evidence="2 3">USBA 369</strain>
    </source>
</reference>
<evidence type="ECO:0000313" key="2">
    <source>
        <dbReference type="EMBL" id="SJZ82624.1"/>
    </source>
</evidence>
<evidence type="ECO:0000313" key="3">
    <source>
        <dbReference type="Proteomes" id="UP000190135"/>
    </source>
</evidence>
<keyword evidence="2" id="KW-0808">Transferase</keyword>